<dbReference type="InterPro" id="IPR018771">
    <property type="entry name" value="PocR_dom"/>
</dbReference>
<sequence length="508" mass="58342">MLGRMQAYGYDTATNIPEGRQEPGSAARGQDQASVIDPCGGGARNPKVLLNDSAHRLHGKPLAEFSGTNTFDTFNGWNDSQGPDWYCITFPHPVECNCIEMTMGFPYRDGGWWTTLGVEFRRDHRAPWLPVNNLTITPSYDFEDHRGERRPFETYALTFDPVRVQSLRVIGMPGGIAQFTSLARLAVYERDLSRWNPMELPGPPLPDVFELIDSAIVWDISESMKKLCGLDVALPLMEYYLDEARFSQFWERIRHNYEGEPELWFLVGNVLGWRTWNRRTPAVARVSRTNRTEPYIHRTFHNTLGQARAPVVVDGHPVGEVMTQYVILEDAFDLDWHKRWAAKHGIPWRDYQAAIERSPHKTTSQMEGAATLLGTIANTIASLAQHISRVSILEDDHTRWKRELVQRAIDLMEERLERQVTVSQVAHEVGLSMPYFCRIFTEQTGMPPSEYLINLRLSRAQEYLRYTDLTVSEVAHLLGYDTSYFSRLFKQRTGRTPGDYALQHRSHH</sequence>
<accession>D1CGM6</accession>
<dbReference type="eggNOG" id="COG2207">
    <property type="taxonomic scope" value="Bacteria"/>
</dbReference>
<feature type="domain" description="HTH araC/xylS-type" evidence="5">
    <location>
        <begin position="406"/>
        <end position="503"/>
    </location>
</feature>
<gene>
    <name evidence="6" type="ordered locus">Tter_1993</name>
</gene>
<dbReference type="PANTHER" id="PTHR43280">
    <property type="entry name" value="ARAC-FAMILY TRANSCRIPTIONAL REGULATOR"/>
    <property type="match status" value="1"/>
</dbReference>
<keyword evidence="2" id="KW-0238">DNA-binding</keyword>
<keyword evidence="7" id="KW-1185">Reference proteome</keyword>
<dbReference type="PROSITE" id="PS01124">
    <property type="entry name" value="HTH_ARAC_FAMILY_2"/>
    <property type="match status" value="1"/>
</dbReference>
<dbReference type="Pfam" id="PF12833">
    <property type="entry name" value="HTH_18"/>
    <property type="match status" value="1"/>
</dbReference>
<evidence type="ECO:0000256" key="1">
    <source>
        <dbReference type="ARBA" id="ARBA00023015"/>
    </source>
</evidence>
<dbReference type="STRING" id="525904.Tter_1993"/>
<evidence type="ECO:0000313" key="6">
    <source>
        <dbReference type="EMBL" id="ACZ42897.1"/>
    </source>
</evidence>
<dbReference type="PROSITE" id="PS00041">
    <property type="entry name" value="HTH_ARAC_FAMILY_1"/>
    <property type="match status" value="1"/>
</dbReference>
<feature type="region of interest" description="Disordered" evidence="4">
    <location>
        <begin position="12"/>
        <end position="34"/>
    </location>
</feature>
<evidence type="ECO:0000256" key="3">
    <source>
        <dbReference type="ARBA" id="ARBA00023163"/>
    </source>
</evidence>
<evidence type="ECO:0000313" key="7">
    <source>
        <dbReference type="Proteomes" id="UP000000323"/>
    </source>
</evidence>
<dbReference type="SMART" id="SM00342">
    <property type="entry name" value="HTH_ARAC"/>
    <property type="match status" value="1"/>
</dbReference>
<dbReference type="Proteomes" id="UP000000323">
    <property type="component" value="Chromosome 2"/>
</dbReference>
<evidence type="ECO:0000259" key="5">
    <source>
        <dbReference type="PROSITE" id="PS01124"/>
    </source>
</evidence>
<dbReference type="Pfam" id="PF10114">
    <property type="entry name" value="PocR"/>
    <property type="match status" value="1"/>
</dbReference>
<proteinExistence type="predicted"/>
<dbReference type="KEGG" id="ttr:Tter_1993"/>
<dbReference type="InterPro" id="IPR018062">
    <property type="entry name" value="HTH_AraC-typ_CS"/>
</dbReference>
<evidence type="ECO:0000256" key="2">
    <source>
        <dbReference type="ARBA" id="ARBA00023125"/>
    </source>
</evidence>
<dbReference type="EMBL" id="CP001826">
    <property type="protein sequence ID" value="ACZ42897.1"/>
    <property type="molecule type" value="Genomic_DNA"/>
</dbReference>
<dbReference type="AlphaFoldDB" id="D1CGM6"/>
<dbReference type="InterPro" id="IPR009057">
    <property type="entry name" value="Homeodomain-like_sf"/>
</dbReference>
<organism evidence="6 7">
    <name type="scientific">Thermobaculum terrenum (strain ATCC BAA-798 / CCMEE 7001 / YNP1)</name>
    <dbReference type="NCBI Taxonomy" id="525904"/>
    <lineage>
        <taxon>Bacteria</taxon>
        <taxon>Bacillati</taxon>
        <taxon>Chloroflexota</taxon>
        <taxon>Chloroflexia</taxon>
        <taxon>Candidatus Thermobaculales</taxon>
        <taxon>Candidatus Thermobaculaceae</taxon>
        <taxon>Thermobaculum</taxon>
    </lineage>
</organism>
<dbReference type="InterPro" id="IPR018060">
    <property type="entry name" value="HTH_AraC"/>
</dbReference>
<reference evidence="7" key="1">
    <citation type="journal article" date="2010" name="Stand. Genomic Sci.">
        <title>Complete genome sequence of 'Thermobaculum terrenum' type strain (YNP1).</title>
        <authorList>
            <person name="Kiss H."/>
            <person name="Cleland D."/>
            <person name="Lapidus A."/>
            <person name="Lucas S."/>
            <person name="Glavina Del Rio T."/>
            <person name="Nolan M."/>
            <person name="Tice H."/>
            <person name="Han C."/>
            <person name="Goodwin L."/>
            <person name="Pitluck S."/>
            <person name="Liolios K."/>
            <person name="Ivanova N."/>
            <person name="Mavromatis K."/>
            <person name="Ovchinnikova G."/>
            <person name="Pati A."/>
            <person name="Chen A."/>
            <person name="Palaniappan K."/>
            <person name="Land M."/>
            <person name="Hauser L."/>
            <person name="Chang Y."/>
            <person name="Jeffries C."/>
            <person name="Lu M."/>
            <person name="Brettin T."/>
            <person name="Detter J."/>
            <person name="Goker M."/>
            <person name="Tindall B."/>
            <person name="Beck B."/>
            <person name="McDermott T."/>
            <person name="Woyke T."/>
            <person name="Bristow J."/>
            <person name="Eisen J."/>
            <person name="Markowitz V."/>
            <person name="Hugenholtz P."/>
            <person name="Kyrpides N."/>
            <person name="Klenk H."/>
            <person name="Cheng J."/>
        </authorList>
    </citation>
    <scope>NUCLEOTIDE SEQUENCE [LARGE SCALE GENOMIC DNA]</scope>
    <source>
        <strain evidence="7">ATCC BAA-798 / YNP1</strain>
    </source>
</reference>
<keyword evidence="1" id="KW-0805">Transcription regulation</keyword>
<dbReference type="GO" id="GO:0043565">
    <property type="term" value="F:sequence-specific DNA binding"/>
    <property type="evidence" value="ECO:0007669"/>
    <property type="project" value="InterPro"/>
</dbReference>
<dbReference type="RefSeq" id="WP_012875928.1">
    <property type="nucleotide sequence ID" value="NC_013526.1"/>
</dbReference>
<dbReference type="PANTHER" id="PTHR43280:SF2">
    <property type="entry name" value="HTH-TYPE TRANSCRIPTIONAL REGULATOR EXSA"/>
    <property type="match status" value="1"/>
</dbReference>
<protein>
    <submittedName>
        <fullName evidence="6">Transcriptional regulator, AraC family</fullName>
    </submittedName>
</protein>
<dbReference type="GO" id="GO:0003700">
    <property type="term" value="F:DNA-binding transcription factor activity"/>
    <property type="evidence" value="ECO:0007669"/>
    <property type="project" value="InterPro"/>
</dbReference>
<dbReference type="SUPFAM" id="SSF46689">
    <property type="entry name" value="Homeodomain-like"/>
    <property type="match status" value="2"/>
</dbReference>
<keyword evidence="3" id="KW-0804">Transcription</keyword>
<dbReference type="Gene3D" id="1.10.10.60">
    <property type="entry name" value="Homeodomain-like"/>
    <property type="match status" value="2"/>
</dbReference>
<evidence type="ECO:0000256" key="4">
    <source>
        <dbReference type="SAM" id="MobiDB-lite"/>
    </source>
</evidence>
<dbReference type="HOGENOM" id="CLU_536285_0_0_0"/>
<name>D1CGM6_THET1</name>